<comment type="caution">
    <text evidence="3">The sequence shown here is derived from an EMBL/GenBank/DDBJ whole genome shotgun (WGS) entry which is preliminary data.</text>
</comment>
<feature type="coiled-coil region" evidence="1">
    <location>
        <begin position="44"/>
        <end position="103"/>
    </location>
</feature>
<reference evidence="3" key="1">
    <citation type="journal article" date="2018" name="DNA Res.">
        <title>Multiple hybrid de novo genome assembly of finger millet, an orphan allotetraploid crop.</title>
        <authorList>
            <person name="Hatakeyama M."/>
            <person name="Aluri S."/>
            <person name="Balachadran M.T."/>
            <person name="Sivarajan S.R."/>
            <person name="Patrignani A."/>
            <person name="Gruter S."/>
            <person name="Poveda L."/>
            <person name="Shimizu-Inatsugi R."/>
            <person name="Baeten J."/>
            <person name="Francoijs K.J."/>
            <person name="Nataraja K.N."/>
            <person name="Reddy Y.A.N."/>
            <person name="Phadnis S."/>
            <person name="Ravikumar R.L."/>
            <person name="Schlapbach R."/>
            <person name="Sreeman S.M."/>
            <person name="Shimizu K.K."/>
        </authorList>
    </citation>
    <scope>NUCLEOTIDE SEQUENCE</scope>
</reference>
<dbReference type="PANTHER" id="PTHR21596">
    <property type="entry name" value="RIBONUCLEASE P SUBUNIT P38"/>
    <property type="match status" value="1"/>
</dbReference>
<dbReference type="InterPro" id="IPR045177">
    <property type="entry name" value="FDM1-5/IDN2"/>
</dbReference>
<protein>
    <recommendedName>
        <fullName evidence="2">Factor of DNA methylation 1-5/IDN2 domain-containing protein</fullName>
    </recommendedName>
</protein>
<evidence type="ECO:0000313" key="4">
    <source>
        <dbReference type="Proteomes" id="UP001054889"/>
    </source>
</evidence>
<keyword evidence="1" id="KW-0175">Coiled coil</keyword>
<dbReference type="GO" id="GO:0080188">
    <property type="term" value="P:gene silencing by siRNA-directed DNA methylation"/>
    <property type="evidence" value="ECO:0007669"/>
    <property type="project" value="InterPro"/>
</dbReference>
<feature type="domain" description="Factor of DNA methylation 1-5/IDN2" evidence="2">
    <location>
        <begin position="193"/>
        <end position="320"/>
    </location>
</feature>
<evidence type="ECO:0000256" key="1">
    <source>
        <dbReference type="SAM" id="Coils"/>
    </source>
</evidence>
<keyword evidence="4" id="KW-1185">Reference proteome</keyword>
<name>A0AAV5DNE2_ELECO</name>
<dbReference type="EMBL" id="BQKI01000021">
    <property type="protein sequence ID" value="GJN12003.1"/>
    <property type="molecule type" value="Genomic_DNA"/>
</dbReference>
<dbReference type="PANTHER" id="PTHR21596:SF55">
    <property type="entry name" value="OS12G0572500 PROTEIN"/>
    <property type="match status" value="1"/>
</dbReference>
<gene>
    <name evidence="3" type="primary">ga30246</name>
    <name evidence="3" type="ORF">PR202_ga30246</name>
</gene>
<reference evidence="3" key="2">
    <citation type="submission" date="2021-12" db="EMBL/GenBank/DDBJ databases">
        <title>Resequencing data analysis of finger millet.</title>
        <authorList>
            <person name="Hatakeyama M."/>
            <person name="Aluri S."/>
            <person name="Balachadran M.T."/>
            <person name="Sivarajan S.R."/>
            <person name="Poveda L."/>
            <person name="Shimizu-Inatsugi R."/>
            <person name="Schlapbach R."/>
            <person name="Sreeman S.M."/>
            <person name="Shimizu K.K."/>
        </authorList>
    </citation>
    <scope>NUCLEOTIDE SEQUENCE</scope>
</reference>
<organism evidence="3 4">
    <name type="scientific">Eleusine coracana subsp. coracana</name>
    <dbReference type="NCBI Taxonomy" id="191504"/>
    <lineage>
        <taxon>Eukaryota</taxon>
        <taxon>Viridiplantae</taxon>
        <taxon>Streptophyta</taxon>
        <taxon>Embryophyta</taxon>
        <taxon>Tracheophyta</taxon>
        <taxon>Spermatophyta</taxon>
        <taxon>Magnoliopsida</taxon>
        <taxon>Liliopsida</taxon>
        <taxon>Poales</taxon>
        <taxon>Poaceae</taxon>
        <taxon>PACMAD clade</taxon>
        <taxon>Chloridoideae</taxon>
        <taxon>Cynodonteae</taxon>
        <taxon>Eleusininae</taxon>
        <taxon>Eleusine</taxon>
    </lineage>
</organism>
<sequence length="331" mass="38232">MASGHAPELDQDTARLVSSLECDMVIQTGVLKQYGKINDVVKDFVAQKMKISQEKQEVERLREEITNRNKELTLEMEQLRCDNQELIRESNELNLELQNLKDTVAERDSVGGKVHYISSHGVQTRSMHNKKLQAHNEGASAASEPKEDTFDQVISSRIIAEDFERKRELNEIRKKLIQVFADIEHFRQIIRIKMMGQINIKPFLDAAHREYTSDIAKVEAAKNCSAWQTRIQNPLWHPYRKISEDGPREEVLNDDDETLKELKACSKEIYDAVTEALKEMNEYNMSGRSVVPELWNYREGRKATVVECIQFLGKKAREQNCKKRKTNPSAL</sequence>
<dbReference type="Proteomes" id="UP001054889">
    <property type="component" value="Unassembled WGS sequence"/>
</dbReference>
<evidence type="ECO:0000259" key="2">
    <source>
        <dbReference type="Pfam" id="PF03469"/>
    </source>
</evidence>
<evidence type="ECO:0000313" key="3">
    <source>
        <dbReference type="EMBL" id="GJN12003.1"/>
    </source>
</evidence>
<dbReference type="InterPro" id="IPR005379">
    <property type="entry name" value="FDM1-5/IDN2_XH"/>
</dbReference>
<dbReference type="AlphaFoldDB" id="A0AAV5DNE2"/>
<accession>A0AAV5DNE2</accession>
<dbReference type="Pfam" id="PF03469">
    <property type="entry name" value="XH"/>
    <property type="match status" value="1"/>
</dbReference>
<proteinExistence type="predicted"/>